<protein>
    <recommendedName>
        <fullName evidence="14">alpha-1,3-mannosyl-glycoprotein 2-beta-N-acetylglucosaminyltransferase</fullName>
        <ecNumber evidence="14">2.4.1.101</ecNumber>
    </recommendedName>
    <alternativeName>
        <fullName evidence="15">N-glycosyl-oligosaccharide-glycoprotein N-acetylglucosaminyltransferase I</fullName>
    </alternativeName>
</protein>
<dbReference type="PANTHER" id="PTHR10468">
    <property type="entry name" value="PROTEIN O-LINKED-MANNOSE BETA-1,2-N-ACETYLGLUCOSAMINYLTRANSFERASE 1/ALPHA-1,3-MANNOSYL-GLYCOPROTEIN 2-BETA-N-ACETYLGLUCOSAMINYLTRANSFERASE"/>
    <property type="match status" value="1"/>
</dbReference>
<keyword evidence="6" id="KW-0808">Transferase</keyword>
<dbReference type="FunFam" id="3.90.550.10:FF:000252">
    <property type="entry name" value="Protein O-linked-mannose beta-1,2-N-acetylglucosaminyltransferase 1"/>
    <property type="match status" value="1"/>
</dbReference>
<evidence type="ECO:0000256" key="15">
    <source>
        <dbReference type="ARBA" id="ARBA00041712"/>
    </source>
</evidence>
<evidence type="ECO:0000256" key="8">
    <source>
        <dbReference type="ARBA" id="ARBA00022723"/>
    </source>
</evidence>
<comment type="catalytic activity">
    <reaction evidence="16">
        <text>N(4)-(alpha-D-Man-(1-&gt;3)-[alpha-D-Man-(1-&gt;3)-[alpha-D-Man-(1-&gt;6)]-alpha-D-Man-(1-&gt;6)]-beta-D-Man-(1-&gt;4)-beta-D-GlcNAc-(1-&gt;4)-beta-D-GlcNAc)-L-asparaginyl-[protein] (N-glucan mannose isomer 5A1,2) + UDP-N-acetyl-alpha-D-glucosamine = N(4)-{beta-D-GlcNAc-(1-&gt;2)-alpha-D-Man-(1-&gt;3)-[alpha-D-Man-(1-&gt;3)-[alpha-D-Man-(1-&gt;6)]-alpha-D-Man-(1-&gt;6)]-beta-D-Man-(1-&gt;4)-beta-D-GlcNAc-(1-&gt;4)-beta-D-GlcNAc}-L-asparaginyl-[protein] + UDP + H(+)</text>
        <dbReference type="Rhea" id="RHEA:11456"/>
        <dbReference type="Rhea" id="RHEA-COMP:14367"/>
        <dbReference type="Rhea" id="RHEA-COMP:14368"/>
        <dbReference type="ChEBI" id="CHEBI:15378"/>
        <dbReference type="ChEBI" id="CHEBI:57705"/>
        <dbReference type="ChEBI" id="CHEBI:58223"/>
        <dbReference type="ChEBI" id="CHEBI:59087"/>
        <dbReference type="ChEBI" id="CHEBI:60625"/>
        <dbReference type="EC" id="2.4.1.101"/>
    </reaction>
</comment>
<keyword evidence="10 18" id="KW-1133">Transmembrane helix</keyword>
<keyword evidence="13" id="KW-0464">Manganese</keyword>
<comment type="similarity">
    <text evidence="4">Belongs to the glycosyltransferase 13 family.</text>
</comment>
<evidence type="ECO:0000256" key="4">
    <source>
        <dbReference type="ARBA" id="ARBA00006492"/>
    </source>
</evidence>
<keyword evidence="7 18" id="KW-0812">Transmembrane</keyword>
<organism evidence="19">
    <name type="scientific">Grammatophora oceanica</name>
    <dbReference type="NCBI Taxonomy" id="210454"/>
    <lineage>
        <taxon>Eukaryota</taxon>
        <taxon>Sar</taxon>
        <taxon>Stramenopiles</taxon>
        <taxon>Ochrophyta</taxon>
        <taxon>Bacillariophyta</taxon>
        <taxon>Fragilariophyceae</taxon>
        <taxon>Fragilariophycidae</taxon>
        <taxon>Rhabdonematales</taxon>
        <taxon>Grammatophoraceae</taxon>
        <taxon>Grammatophora</taxon>
    </lineage>
</organism>
<evidence type="ECO:0000256" key="16">
    <source>
        <dbReference type="ARBA" id="ARBA00049421"/>
    </source>
</evidence>
<comment type="pathway">
    <text evidence="3">Protein modification; protein glycosylation.</text>
</comment>
<evidence type="ECO:0000256" key="3">
    <source>
        <dbReference type="ARBA" id="ARBA00004922"/>
    </source>
</evidence>
<evidence type="ECO:0000256" key="12">
    <source>
        <dbReference type="ARBA" id="ARBA00023136"/>
    </source>
</evidence>
<evidence type="ECO:0000256" key="17">
    <source>
        <dbReference type="SAM" id="MobiDB-lite"/>
    </source>
</evidence>
<keyword evidence="8" id="KW-0479">Metal-binding</keyword>
<evidence type="ECO:0000256" key="1">
    <source>
        <dbReference type="ARBA" id="ARBA00001936"/>
    </source>
</evidence>
<dbReference type="SUPFAM" id="SSF53448">
    <property type="entry name" value="Nucleotide-diphospho-sugar transferases"/>
    <property type="match status" value="1"/>
</dbReference>
<evidence type="ECO:0000256" key="9">
    <source>
        <dbReference type="ARBA" id="ARBA00022968"/>
    </source>
</evidence>
<dbReference type="EMBL" id="HBGK01021475">
    <property type="protein sequence ID" value="CAD9282056.1"/>
    <property type="molecule type" value="Transcribed_RNA"/>
</dbReference>
<reference evidence="19" key="1">
    <citation type="submission" date="2021-01" db="EMBL/GenBank/DDBJ databases">
        <authorList>
            <person name="Corre E."/>
            <person name="Pelletier E."/>
            <person name="Niang G."/>
            <person name="Scheremetjew M."/>
            <person name="Finn R."/>
            <person name="Kale V."/>
            <person name="Holt S."/>
            <person name="Cochrane G."/>
            <person name="Meng A."/>
            <person name="Brown T."/>
            <person name="Cohen L."/>
        </authorList>
    </citation>
    <scope>NUCLEOTIDE SEQUENCE</scope>
    <source>
        <strain evidence="19">CCMP 410</strain>
    </source>
</reference>
<dbReference type="GO" id="GO:0003827">
    <property type="term" value="F:alpha-1,3-mannosylglycoprotein 2-beta-N-acetylglucosaminyltransferase activity"/>
    <property type="evidence" value="ECO:0007669"/>
    <property type="project" value="UniProtKB-EC"/>
</dbReference>
<keyword evidence="9" id="KW-0735">Signal-anchor</keyword>
<evidence type="ECO:0000256" key="11">
    <source>
        <dbReference type="ARBA" id="ARBA00023034"/>
    </source>
</evidence>
<keyword evidence="12 18" id="KW-0472">Membrane</keyword>
<dbReference type="GO" id="GO:0046872">
    <property type="term" value="F:metal ion binding"/>
    <property type="evidence" value="ECO:0007669"/>
    <property type="project" value="UniProtKB-KW"/>
</dbReference>
<accession>A0A7S1UY43</accession>
<dbReference type="GO" id="GO:0000139">
    <property type="term" value="C:Golgi membrane"/>
    <property type="evidence" value="ECO:0007669"/>
    <property type="project" value="UniProtKB-SubCell"/>
</dbReference>
<sequence length="544" mass="61613">MKARSPKLKSRSSPAKNRRRGGTSGSTSHSPVRPNRRGDGASTSNGISPTKKSRSATAGQRFQQQRKQEKKRRSSSSSRLILFTLVGFWFLAMVYMVSHLNALSSSRTQQDGGGASSVEAGTAKEEENSVPVDVHAAVHHQHSIHHATKKQDNLLEAAIHARQHRNDGMVESSSHLKKFESPLLIFTCHRAEYLKETMANVMKYIPSDCEIGCPIILSQDGTDEETTKLIQQMQAEHRGDIPILHLHHKQSSNTKQRQQFAGYYALANHYGWALEQVFSGQAYDENESQSDFPLPLRTILLEEDLRIAPDFFSYMKATAPLLDSDPTLLAVSAFNDNGKKGLVEDSRRILRSDFFPGLGWMMTRDLWKRELATKWPDAFWDDWLREPAQRQGRHILRPEVSRTFHFGSKGGASGNQYGGHLLEIELEEDVVDFSKFDLEYELKEETFNQEYWELVGEQSELVTADDHEDLITKAKEAAKEGNVRIEYTSQHQFARFARSLHLMDDEKAGIPRTAYKGIVETRPHGNHFLFLTPPLDKVKEDLGV</sequence>
<dbReference type="PANTHER" id="PTHR10468:SF0">
    <property type="entry name" value="ALPHA-1,3-MANNOSYL-GLYCOPROTEIN 2-BETA-N-ACETYLGLUCOSAMINYLTRANSFERASE"/>
    <property type="match status" value="1"/>
</dbReference>
<evidence type="ECO:0000256" key="6">
    <source>
        <dbReference type="ARBA" id="ARBA00022679"/>
    </source>
</evidence>
<dbReference type="InterPro" id="IPR004139">
    <property type="entry name" value="Glyco_trans_13"/>
</dbReference>
<dbReference type="AlphaFoldDB" id="A0A7S1UY43"/>
<evidence type="ECO:0000256" key="13">
    <source>
        <dbReference type="ARBA" id="ARBA00023211"/>
    </source>
</evidence>
<evidence type="ECO:0000256" key="10">
    <source>
        <dbReference type="ARBA" id="ARBA00022989"/>
    </source>
</evidence>
<evidence type="ECO:0000256" key="14">
    <source>
        <dbReference type="ARBA" id="ARBA00038949"/>
    </source>
</evidence>
<dbReference type="UniPathway" id="UPA00378"/>
<feature type="compositionally biased region" description="Basic residues" evidence="17">
    <location>
        <begin position="1"/>
        <end position="21"/>
    </location>
</feature>
<name>A0A7S1UY43_9STRA</name>
<keyword evidence="5" id="KW-0328">Glycosyltransferase</keyword>
<feature type="transmembrane region" description="Helical" evidence="18">
    <location>
        <begin position="80"/>
        <end position="98"/>
    </location>
</feature>
<feature type="region of interest" description="Disordered" evidence="17">
    <location>
        <begin position="105"/>
        <end position="129"/>
    </location>
</feature>
<evidence type="ECO:0000313" key="19">
    <source>
        <dbReference type="EMBL" id="CAD9282056.1"/>
    </source>
</evidence>
<evidence type="ECO:0000256" key="5">
    <source>
        <dbReference type="ARBA" id="ARBA00022676"/>
    </source>
</evidence>
<dbReference type="EC" id="2.4.1.101" evidence="14"/>
<dbReference type="Gene3D" id="3.10.180.20">
    <property type="entry name" value="N-Acetylglucosaminyltransferase I, Domain 2"/>
    <property type="match status" value="1"/>
</dbReference>
<feature type="compositionally biased region" description="Polar residues" evidence="17">
    <location>
        <begin position="41"/>
        <end position="58"/>
    </location>
</feature>
<evidence type="ECO:0000256" key="18">
    <source>
        <dbReference type="SAM" id="Phobius"/>
    </source>
</evidence>
<gene>
    <name evidence="19" type="ORF">GOCE00092_LOCUS10967</name>
</gene>
<comment type="subcellular location">
    <subcellularLocation>
        <location evidence="2">Golgi apparatus membrane</location>
        <topology evidence="2">Single-pass type II membrane protein</topology>
    </subcellularLocation>
</comment>
<dbReference type="Pfam" id="PF03071">
    <property type="entry name" value="GNT-I"/>
    <property type="match status" value="1"/>
</dbReference>
<evidence type="ECO:0000256" key="7">
    <source>
        <dbReference type="ARBA" id="ARBA00022692"/>
    </source>
</evidence>
<proteinExistence type="inferred from homology"/>
<comment type="cofactor">
    <cofactor evidence="1">
        <name>Mn(2+)</name>
        <dbReference type="ChEBI" id="CHEBI:29035"/>
    </cofactor>
</comment>
<dbReference type="InterPro" id="IPR029044">
    <property type="entry name" value="Nucleotide-diphossugar_trans"/>
</dbReference>
<dbReference type="InterPro" id="IPR052261">
    <property type="entry name" value="Glycosyltransferase_13"/>
</dbReference>
<evidence type="ECO:0000256" key="2">
    <source>
        <dbReference type="ARBA" id="ARBA00004323"/>
    </source>
</evidence>
<feature type="region of interest" description="Disordered" evidence="17">
    <location>
        <begin position="1"/>
        <end position="76"/>
    </location>
</feature>
<dbReference type="Gene3D" id="3.90.550.10">
    <property type="entry name" value="Spore Coat Polysaccharide Biosynthesis Protein SpsA, Chain A"/>
    <property type="match status" value="1"/>
</dbReference>
<keyword evidence="11" id="KW-0333">Golgi apparatus</keyword>